<organism evidence="1">
    <name type="scientific">Spironucleus salmonicida</name>
    <dbReference type="NCBI Taxonomy" id="348837"/>
    <lineage>
        <taxon>Eukaryota</taxon>
        <taxon>Metamonada</taxon>
        <taxon>Diplomonadida</taxon>
        <taxon>Hexamitidae</taxon>
        <taxon>Hexamitinae</taxon>
        <taxon>Spironucleus</taxon>
    </lineage>
</organism>
<evidence type="ECO:0000313" key="3">
    <source>
        <dbReference type="Proteomes" id="UP000018208"/>
    </source>
</evidence>
<evidence type="ECO:0000313" key="2">
    <source>
        <dbReference type="EMBL" id="KAH0570788.1"/>
    </source>
</evidence>
<evidence type="ECO:0008006" key="4">
    <source>
        <dbReference type="Google" id="ProtNLM"/>
    </source>
</evidence>
<keyword evidence="3" id="KW-1185">Reference proteome</keyword>
<accession>V6M411</accession>
<reference evidence="2" key="2">
    <citation type="submission" date="2020-12" db="EMBL/GenBank/DDBJ databases">
        <title>New Spironucleus salmonicida genome in near-complete chromosomes.</title>
        <authorList>
            <person name="Xu F."/>
            <person name="Kurt Z."/>
            <person name="Jimenez-Gonzalez A."/>
            <person name="Astvaldsson A."/>
            <person name="Andersson J.O."/>
            <person name="Svard S.G."/>
        </authorList>
    </citation>
    <scope>NUCLEOTIDE SEQUENCE</scope>
    <source>
        <strain evidence="2">ATCC 50377</strain>
    </source>
</reference>
<sequence>MCNNVVCHKIFPRFEYLRSIFIVFIIYQWILLQTGSKHTDPCMICSKIQTQTCKYGGAIYSLTYNTSQYYFLNQVANPNTLSCVTPQVGNNICSQQQTSQMCFDNYFCSGNQNDTCQSRVSIYEGQKCKYDKLCFENCLFCANQTFLSYVTGFTLENSIHAPYMQRCPTGYFSPSGKPESPTCQPCLVENEQQRNYAGQKHWQSYNSLNKSCQTSRNSLSLINGIYVIQPNRNAIKYCPIEQY</sequence>
<dbReference type="EMBL" id="AUWU02000007">
    <property type="protein sequence ID" value="KAH0570788.1"/>
    <property type="molecule type" value="Genomic_DNA"/>
</dbReference>
<reference evidence="1 2" key="1">
    <citation type="journal article" date="2014" name="PLoS Genet.">
        <title>The Genome of Spironucleus salmonicida Highlights a Fish Pathogen Adapted to Fluctuating Environments.</title>
        <authorList>
            <person name="Xu F."/>
            <person name="Jerlstrom-Hultqvist J."/>
            <person name="Einarsson E."/>
            <person name="Astvaldsson A."/>
            <person name="Svard S.G."/>
            <person name="Andersson J.O."/>
        </authorList>
    </citation>
    <scope>NUCLEOTIDE SEQUENCE</scope>
    <source>
        <strain evidence="2">ATCC 50377</strain>
    </source>
</reference>
<name>V6M411_9EUKA</name>
<proteinExistence type="predicted"/>
<dbReference type="EMBL" id="KI546008">
    <property type="protein sequence ID" value="EST48059.1"/>
    <property type="molecule type" value="Genomic_DNA"/>
</dbReference>
<gene>
    <name evidence="1" type="ORF">SS50377_11826</name>
    <name evidence="2" type="ORF">SS50377_27077</name>
</gene>
<evidence type="ECO:0000313" key="1">
    <source>
        <dbReference type="EMBL" id="EST48059.1"/>
    </source>
</evidence>
<dbReference type="AlphaFoldDB" id="V6M411"/>
<dbReference type="Proteomes" id="UP000018208">
    <property type="component" value="Unassembled WGS sequence"/>
</dbReference>
<protein>
    <recommendedName>
        <fullName evidence="4">Cysteine-rich protein</fullName>
    </recommendedName>
</protein>
<dbReference type="VEuPathDB" id="GiardiaDB:SS50377_27077"/>